<accession>A0ABD6T8F9</accession>
<dbReference type="AlphaFoldDB" id="A0ABD6T8F9"/>
<evidence type="ECO:0000313" key="1">
    <source>
        <dbReference type="EMBL" id="PHF00477.1"/>
    </source>
</evidence>
<gene>
    <name evidence="1" type="ORF">COF81_09150</name>
</gene>
<evidence type="ECO:0000313" key="2">
    <source>
        <dbReference type="Proteomes" id="UP000221918"/>
    </source>
</evidence>
<sequence>QLYDVDQPKEALQIERLDVFESEKKKLTKLFA</sequence>
<feature type="non-terminal residue" evidence="1">
    <location>
        <position position="1"/>
    </location>
</feature>
<dbReference type="Proteomes" id="UP000221918">
    <property type="component" value="Unassembled WGS sequence"/>
</dbReference>
<comment type="caution">
    <text evidence="1">The sequence shown here is derived from an EMBL/GenBank/DDBJ whole genome shotgun (WGS) entry which is preliminary data.</text>
</comment>
<organism evidence="1 2">
    <name type="scientific">Bacillus pseudomycoides</name>
    <dbReference type="NCBI Taxonomy" id="64104"/>
    <lineage>
        <taxon>Bacteria</taxon>
        <taxon>Bacillati</taxon>
        <taxon>Bacillota</taxon>
        <taxon>Bacilli</taxon>
        <taxon>Bacillales</taxon>
        <taxon>Bacillaceae</taxon>
        <taxon>Bacillus</taxon>
        <taxon>Bacillus cereus group</taxon>
    </lineage>
</organism>
<name>A0ABD6T8F9_9BACI</name>
<dbReference type="EMBL" id="NUTL01000036">
    <property type="protein sequence ID" value="PHF00477.1"/>
    <property type="molecule type" value="Genomic_DNA"/>
</dbReference>
<proteinExistence type="predicted"/>
<reference evidence="1 2" key="1">
    <citation type="submission" date="2017-09" db="EMBL/GenBank/DDBJ databases">
        <title>Large-scale bioinformatics analysis of Bacillus genomes uncovers conserved roles of natural products in bacterial physiology.</title>
        <authorList>
            <consortium name="Agbiome Team Llc"/>
            <person name="Bleich R.M."/>
            <person name="Grubbs K.J."/>
            <person name="Santa Maria K.C."/>
            <person name="Allen S.E."/>
            <person name="Farag S."/>
            <person name="Shank E.A."/>
            <person name="Bowers A."/>
        </authorList>
    </citation>
    <scope>NUCLEOTIDE SEQUENCE [LARGE SCALE GENOMIC DNA]</scope>
    <source>
        <strain evidence="1 2">AFS037265</strain>
    </source>
</reference>
<protein>
    <submittedName>
        <fullName evidence="1">Transposase</fullName>
    </submittedName>
</protein>